<protein>
    <recommendedName>
        <fullName evidence="1">AAA domain-containing protein</fullName>
    </recommendedName>
</protein>
<dbReference type="AlphaFoldDB" id="A0A0H5Q9B1"/>
<dbReference type="Pfam" id="PF13614">
    <property type="entry name" value="AAA_31"/>
    <property type="match status" value="1"/>
</dbReference>
<feature type="domain" description="AAA" evidence="1">
    <location>
        <begin position="5"/>
        <end position="180"/>
    </location>
</feature>
<proteinExistence type="predicted"/>
<dbReference type="SUPFAM" id="SSF52540">
    <property type="entry name" value="P-loop containing nucleoside triphosphate hydrolases"/>
    <property type="match status" value="1"/>
</dbReference>
<organism evidence="2">
    <name type="scientific">uncultured prokaryote</name>
    <dbReference type="NCBI Taxonomy" id="198431"/>
    <lineage>
        <taxon>unclassified sequences</taxon>
        <taxon>environmental samples</taxon>
    </lineage>
</organism>
<reference evidence="2" key="1">
    <citation type="submission" date="2015-06" db="EMBL/GenBank/DDBJ databases">
        <authorList>
            <person name="Joergensen T."/>
        </authorList>
    </citation>
    <scope>NUCLEOTIDE SEQUENCE</scope>
    <source>
        <plasmid evidence="2">pRGRH1800</plasmid>
    </source>
</reference>
<dbReference type="PANTHER" id="PTHR13696">
    <property type="entry name" value="P-LOOP CONTAINING NUCLEOSIDE TRIPHOSPHATE HYDROLASE"/>
    <property type="match status" value="1"/>
</dbReference>
<sequence length="261" mass="28854">MKDLKVIAIANQKGGVAKTTTTHNLGVALAAKGKRVLLIDLDSQASLTISVGLEPLEVKRTIVDVLRKDGVPIRECIERISDRLHIVTSIIDLAPMEMELLSRASREKILDRALRPVRGEYDFILVDCPPQLSILTINALSCADGVIIPVKTDYLAYRGLTQLQDSIQEIQELINPELKVLGVIATLYEKRVADDNEILAALRKEYNLLGVIKRLAVAKKGIYDGLAVVEQTPGSEISIEYNKIADMIIAEKFERTEKENG</sequence>
<dbReference type="Gene3D" id="3.40.50.300">
    <property type="entry name" value="P-loop containing nucleotide triphosphate hydrolases"/>
    <property type="match status" value="1"/>
</dbReference>
<reference evidence="2" key="2">
    <citation type="submission" date="2015-07" db="EMBL/GenBank/DDBJ databases">
        <title>Plasmids, circular viruses and viroids from rat gut.</title>
        <authorList>
            <person name="Jorgensen T.J."/>
            <person name="Hansen M.A."/>
            <person name="Xu Z."/>
            <person name="Tabak M.A."/>
            <person name="Sorensen S.J."/>
            <person name="Hansen L.H."/>
        </authorList>
    </citation>
    <scope>NUCLEOTIDE SEQUENCE</scope>
    <source>
        <plasmid evidence="2">pRGRH1800</plasmid>
    </source>
</reference>
<dbReference type="InterPro" id="IPR050678">
    <property type="entry name" value="DNA_Partitioning_ATPase"/>
</dbReference>
<dbReference type="FunFam" id="3.40.50.300:FF:000285">
    <property type="entry name" value="Sporulation initiation inhibitor Soj"/>
    <property type="match status" value="1"/>
</dbReference>
<dbReference type="InterPro" id="IPR025669">
    <property type="entry name" value="AAA_dom"/>
</dbReference>
<dbReference type="CDD" id="cd02042">
    <property type="entry name" value="ParAB_family"/>
    <property type="match status" value="1"/>
</dbReference>
<geneLocation type="plasmid" evidence="2">
    <name>pRGRH1800</name>
</geneLocation>
<name>A0A0H5Q9B1_9ZZZZ</name>
<evidence type="ECO:0000259" key="1">
    <source>
        <dbReference type="Pfam" id="PF13614"/>
    </source>
</evidence>
<keyword evidence="2" id="KW-0614">Plasmid</keyword>
<accession>A0A0H5Q9B1</accession>
<dbReference type="PANTHER" id="PTHR13696:SF99">
    <property type="entry name" value="COBYRINIC ACID AC-DIAMIDE SYNTHASE"/>
    <property type="match status" value="1"/>
</dbReference>
<evidence type="ECO:0000313" key="2">
    <source>
        <dbReference type="EMBL" id="CRY97969.1"/>
    </source>
</evidence>
<dbReference type="EMBL" id="LN854299">
    <property type="protein sequence ID" value="CRY97969.1"/>
    <property type="molecule type" value="Genomic_DNA"/>
</dbReference>
<dbReference type="InterPro" id="IPR027417">
    <property type="entry name" value="P-loop_NTPase"/>
</dbReference>